<dbReference type="InterPro" id="IPR001433">
    <property type="entry name" value="OxRdtase_FAD/NAD-bd"/>
</dbReference>
<dbReference type="GO" id="GO:0016491">
    <property type="term" value="F:oxidoreductase activity"/>
    <property type="evidence" value="ECO:0007669"/>
    <property type="project" value="InterPro"/>
</dbReference>
<dbReference type="PRINTS" id="PR00410">
    <property type="entry name" value="PHEHYDRXLASE"/>
</dbReference>
<evidence type="ECO:0000313" key="2">
    <source>
        <dbReference type="EMBL" id="TCN70177.1"/>
    </source>
</evidence>
<sequence>MGKCSCKSNAAADTIIEVKSCGCKSKNKKKPLLLVSNPIDAMQITKLISETIEVNVEEIEKQHQVVRVDELPNATYILRLEKKDVTFRSGQYFSLNIPGDIQARHYSIYSGENNETLDFLIKEVDDGIVSVKLHHLKPGDKVLIEGPWGHFRVKPNDVESKKFLFIASGTGISPFHSFIKSHPNLDYKLIHGVRNGSDRYEMEEYPKERYVACTSRDKSGDFYGRVTDYLKANPVEQGTLCYLCGNNQMIEDAISILQSQGIKGSDIYTEIFF</sequence>
<feature type="domain" description="FAD-binding FR-type" evidence="1">
    <location>
        <begin position="58"/>
        <end position="154"/>
    </location>
</feature>
<dbReference type="SUPFAM" id="SSF63380">
    <property type="entry name" value="Riboflavin synthase domain-like"/>
    <property type="match status" value="1"/>
</dbReference>
<dbReference type="RefSeq" id="WP_165877007.1">
    <property type="nucleotide sequence ID" value="NZ_SLWB01000004.1"/>
</dbReference>
<evidence type="ECO:0000313" key="3">
    <source>
        <dbReference type="Proteomes" id="UP000294830"/>
    </source>
</evidence>
<dbReference type="PANTHER" id="PTHR47354:SF5">
    <property type="entry name" value="PROTEIN RFBI"/>
    <property type="match status" value="1"/>
</dbReference>
<dbReference type="InterPro" id="IPR008333">
    <property type="entry name" value="Cbr1-like_FAD-bd_dom"/>
</dbReference>
<dbReference type="Gene3D" id="3.40.50.80">
    <property type="entry name" value="Nucleotide-binding domain of ferredoxin-NADP reductase (FNR) module"/>
    <property type="match status" value="1"/>
</dbReference>
<comment type="caution">
    <text evidence="2">The sequence shown here is derived from an EMBL/GenBank/DDBJ whole genome shotgun (WGS) entry which is preliminary data.</text>
</comment>
<dbReference type="Pfam" id="PF00970">
    <property type="entry name" value="FAD_binding_6"/>
    <property type="match status" value="1"/>
</dbReference>
<dbReference type="Proteomes" id="UP000294830">
    <property type="component" value="Unassembled WGS sequence"/>
</dbReference>
<dbReference type="InterPro" id="IPR050415">
    <property type="entry name" value="MRET"/>
</dbReference>
<evidence type="ECO:0000259" key="1">
    <source>
        <dbReference type="PROSITE" id="PS51384"/>
    </source>
</evidence>
<dbReference type="PANTHER" id="PTHR47354">
    <property type="entry name" value="NADH OXIDOREDUCTASE HCR"/>
    <property type="match status" value="1"/>
</dbReference>
<protein>
    <submittedName>
        <fullName evidence="2">Ferredoxin--NADP+ reductase</fullName>
    </submittedName>
</protein>
<dbReference type="Gene3D" id="2.40.30.10">
    <property type="entry name" value="Translation factors"/>
    <property type="match status" value="1"/>
</dbReference>
<name>A0A4R2EPB6_9BACT</name>
<keyword evidence="3" id="KW-1185">Reference proteome</keyword>
<dbReference type="InterPro" id="IPR017927">
    <property type="entry name" value="FAD-bd_FR_type"/>
</dbReference>
<dbReference type="Pfam" id="PF00175">
    <property type="entry name" value="NAD_binding_1"/>
    <property type="match status" value="1"/>
</dbReference>
<proteinExistence type="predicted"/>
<reference evidence="2 3" key="1">
    <citation type="submission" date="2019-03" db="EMBL/GenBank/DDBJ databases">
        <title>Genomic Encyclopedia of Archaeal and Bacterial Type Strains, Phase II (KMG-II): from individual species to whole genera.</title>
        <authorList>
            <person name="Goeker M."/>
        </authorList>
    </citation>
    <scope>NUCLEOTIDE SEQUENCE [LARGE SCALE GENOMIC DNA]</scope>
    <source>
        <strain evidence="2 3">RL-C</strain>
    </source>
</reference>
<dbReference type="PROSITE" id="PS51384">
    <property type="entry name" value="FAD_FR"/>
    <property type="match status" value="1"/>
</dbReference>
<dbReference type="SUPFAM" id="SSF52343">
    <property type="entry name" value="Ferredoxin reductase-like, C-terminal NADP-linked domain"/>
    <property type="match status" value="1"/>
</dbReference>
<dbReference type="InterPro" id="IPR017938">
    <property type="entry name" value="Riboflavin_synthase-like_b-brl"/>
</dbReference>
<dbReference type="AlphaFoldDB" id="A0A4R2EPB6"/>
<dbReference type="EMBL" id="SLWB01000004">
    <property type="protein sequence ID" value="TCN70177.1"/>
    <property type="molecule type" value="Genomic_DNA"/>
</dbReference>
<dbReference type="InterPro" id="IPR039261">
    <property type="entry name" value="FNR_nucleotide-bd"/>
</dbReference>
<accession>A0A4R2EPB6</accession>
<organism evidence="2 3">
    <name type="scientific">Acetobacteroides hydrogenigenes</name>
    <dbReference type="NCBI Taxonomy" id="979970"/>
    <lineage>
        <taxon>Bacteria</taxon>
        <taxon>Pseudomonadati</taxon>
        <taxon>Bacteroidota</taxon>
        <taxon>Bacteroidia</taxon>
        <taxon>Bacteroidales</taxon>
        <taxon>Rikenellaceae</taxon>
        <taxon>Acetobacteroides</taxon>
    </lineage>
</organism>
<gene>
    <name evidence="2" type="ORF">CLV25_104132</name>
</gene>